<keyword evidence="2" id="KW-1185">Reference proteome</keyword>
<dbReference type="Proteomes" id="UP001497457">
    <property type="component" value="Chromosome 11b"/>
</dbReference>
<name>A0ABC8VVT0_9POAL</name>
<protein>
    <submittedName>
        <fullName evidence="1">Uncharacterized protein</fullName>
    </submittedName>
</protein>
<dbReference type="EMBL" id="OZ075121">
    <property type="protein sequence ID" value="CAL4897461.1"/>
    <property type="molecule type" value="Genomic_DNA"/>
</dbReference>
<reference evidence="1" key="1">
    <citation type="submission" date="2024-10" db="EMBL/GenBank/DDBJ databases">
        <authorList>
            <person name="Ryan C."/>
        </authorList>
    </citation>
    <scope>NUCLEOTIDE SEQUENCE [LARGE SCALE GENOMIC DNA]</scope>
</reference>
<organism evidence="1 2">
    <name type="scientific">Urochloa decumbens</name>
    <dbReference type="NCBI Taxonomy" id="240449"/>
    <lineage>
        <taxon>Eukaryota</taxon>
        <taxon>Viridiplantae</taxon>
        <taxon>Streptophyta</taxon>
        <taxon>Embryophyta</taxon>
        <taxon>Tracheophyta</taxon>
        <taxon>Spermatophyta</taxon>
        <taxon>Magnoliopsida</taxon>
        <taxon>Liliopsida</taxon>
        <taxon>Poales</taxon>
        <taxon>Poaceae</taxon>
        <taxon>PACMAD clade</taxon>
        <taxon>Panicoideae</taxon>
        <taxon>Panicodae</taxon>
        <taxon>Paniceae</taxon>
        <taxon>Melinidinae</taxon>
        <taxon>Urochloa</taxon>
    </lineage>
</organism>
<accession>A0ABC8VVT0</accession>
<evidence type="ECO:0000313" key="2">
    <source>
        <dbReference type="Proteomes" id="UP001497457"/>
    </source>
</evidence>
<gene>
    <name evidence="1" type="ORF">URODEC1_LOCUS7267</name>
</gene>
<dbReference type="AlphaFoldDB" id="A0ABC8VVT0"/>
<sequence>MATRMWTPAASALRRQPARSRFGDTIHTQNGNATRKFSSESEAARALLEECKERRESNKEIQEALKNSQIHEVDFELGHFSHCSCYGCGTGY</sequence>
<evidence type="ECO:0000313" key="1">
    <source>
        <dbReference type="EMBL" id="CAL4897461.1"/>
    </source>
</evidence>
<proteinExistence type="predicted"/>